<evidence type="ECO:0000256" key="3">
    <source>
        <dbReference type="ARBA" id="ARBA00022723"/>
    </source>
</evidence>
<dbReference type="Pfam" id="PF02738">
    <property type="entry name" value="MoCoBD_1"/>
    <property type="match status" value="1"/>
</dbReference>
<evidence type="ECO:0000256" key="1">
    <source>
        <dbReference type="ARBA" id="ARBA00006849"/>
    </source>
</evidence>
<keyword evidence="4" id="KW-0560">Oxidoreductase</keyword>
<evidence type="ECO:0000313" key="8">
    <source>
        <dbReference type="EMBL" id="TFC21684.1"/>
    </source>
</evidence>
<keyword evidence="5" id="KW-0408">Iron</keyword>
<protein>
    <submittedName>
        <fullName evidence="8">2Fe-2S iron-sulfur cluster binding domain-containing protein</fullName>
    </submittedName>
</protein>
<dbReference type="InterPro" id="IPR000674">
    <property type="entry name" value="Ald_Oxase/Xan_DH_a/b"/>
</dbReference>
<dbReference type="EMBL" id="SOFS01000015">
    <property type="protein sequence ID" value="TFC21684.1"/>
    <property type="molecule type" value="Genomic_DNA"/>
</dbReference>
<sequence>MLHRSLRFIQGLERRNRRRQPRYRPPRRPDDEPRRGPRRRGARLAPRRERRAPSRRRLRHRRHDHRVAHRGRAALHPHPGRVAARPHRVPQDRTLPHRPLGRRRHRPPRPGRPFHPHRHGRDPPAGAAALRNPADRVRAPCRRRRHRRLVHGCPRRGRLARRGQRRARRGDPPAARGPGTRSGRDPGRDSPDRKRGPPVRFEINGQWVDATAAPGQCLRTFLRELEHFEVKKGCDTGDCGACSVLVDGTPVHSCIYPAFRAEGAAITTAAGLGTPGDLAPVQQRFVDHAGFQCGFCTPGMVVTASTLTEHDLEDLPRLLKGNICRCTGYRAIDDAVRGRHTPADGSAPCTLPLDGLGPVVRTGIRATPTPARGYVGASTHAPASERVVSGLEPYTLDVAVPGLLHVSVLQSPHAHASIRLIDTGRAADLPGVRAVLTHSDSPATLFSTARHEDRNDDPDDTLVFDRVLRFRGQRVAAVVADTVAIAEAACRLIDVEYDLLPAVFDPARAAEPGAPLVHGEKDAAASRVADPSRNLVAELHGEYGDLEAGLGEATHLVTGTWQTQRVAHTHLETHGTIGWLEHAGTPEQRLVLRTSSQVPFLVQREICRVFDLDPAAVRVFTARVGGGFGGKQEILTEDLVTLAVLATGRPVQYEFSRADEFRVAPTRHPMRVGVTLGATDDGRLTALALDLLSDTGAYGNHGPGVMYHGSSESVSLYSVPNKRVDARSVYTNNLPSGAFRGYGLGQVIFGVESALDDLARDLGMSPFDLRRLNSVRPGDPLVVTHVEGEDLIFGSYGLDQCLDLAEAALARGNDTPVPDGPEWRVGEGMATAMIATIPPRGHFAQASVALGSDGRYAVRVGTAEFGNGTTTVHTQLAATALGTSPDRIDILQSDTDTIGYDTGAFGSAGIVVAGKAVLGAATALAAVLRQAATDAHPGAPADAWLLEPDGLRCGSTVVSLTDLAARAAAGTVLRGTSSEEGAVRSVAFNVQAFRVAVSTLTGEVRILQSIQSADAGVVMNPAQCRGQIEGGVAQAIGTALYEEVQLDGAGTVTTSVMRNYHVPLLADLPVTEVYFAETSDDLGPYGAKSMSESPYNPVAPALANAVRDAIGIRPYELPMSRDRIWRLMHP</sequence>
<dbReference type="SMART" id="SM01008">
    <property type="entry name" value="Ald_Xan_dh_C"/>
    <property type="match status" value="1"/>
</dbReference>
<dbReference type="Pfam" id="PF00111">
    <property type="entry name" value="Fer2"/>
    <property type="match status" value="1"/>
</dbReference>
<dbReference type="SUPFAM" id="SSF56003">
    <property type="entry name" value="Molybdenum cofactor-binding domain"/>
    <property type="match status" value="1"/>
</dbReference>
<dbReference type="Gene3D" id="3.90.1170.50">
    <property type="entry name" value="Aldehyde oxidase/xanthine dehydrogenase, a/b hammerhead"/>
    <property type="match status" value="1"/>
</dbReference>
<dbReference type="Proteomes" id="UP000297604">
    <property type="component" value="Unassembled WGS sequence"/>
</dbReference>
<dbReference type="InterPro" id="IPR008274">
    <property type="entry name" value="AldOxase/xan_DH_MoCoBD1"/>
</dbReference>
<dbReference type="InterPro" id="IPR036856">
    <property type="entry name" value="Ald_Oxase/Xan_DH_a/b_sf"/>
</dbReference>
<dbReference type="Pfam" id="PF01799">
    <property type="entry name" value="Fer2_2"/>
    <property type="match status" value="1"/>
</dbReference>
<dbReference type="SUPFAM" id="SSF54292">
    <property type="entry name" value="2Fe-2S ferredoxin-like"/>
    <property type="match status" value="1"/>
</dbReference>
<feature type="compositionally biased region" description="Basic residues" evidence="6">
    <location>
        <begin position="15"/>
        <end position="26"/>
    </location>
</feature>
<feature type="compositionally biased region" description="Basic and acidic residues" evidence="6">
    <location>
        <begin position="182"/>
        <end position="195"/>
    </location>
</feature>
<dbReference type="Gene3D" id="3.10.20.30">
    <property type="match status" value="1"/>
</dbReference>
<dbReference type="Pfam" id="PF20256">
    <property type="entry name" value="MoCoBD_2"/>
    <property type="match status" value="1"/>
</dbReference>
<evidence type="ECO:0000256" key="4">
    <source>
        <dbReference type="ARBA" id="ARBA00023002"/>
    </source>
</evidence>
<reference evidence="8 9" key="1">
    <citation type="submission" date="2019-03" db="EMBL/GenBank/DDBJ databases">
        <title>Genomics of glacier-inhabiting Cryobacterium strains.</title>
        <authorList>
            <person name="Liu Q."/>
            <person name="Xin Y.-H."/>
        </authorList>
    </citation>
    <scope>NUCLEOTIDE SEQUENCE [LARGE SCALE GENOMIC DNA]</scope>
    <source>
        <strain evidence="8 9">MDB1-5</strain>
    </source>
</reference>
<feature type="compositionally biased region" description="Low complexity" evidence="6">
    <location>
        <begin position="172"/>
        <end position="181"/>
    </location>
</feature>
<dbReference type="InterPro" id="IPR036884">
    <property type="entry name" value="2Fe-2S-bd_dom_sf"/>
</dbReference>
<dbReference type="Gene3D" id="1.10.150.120">
    <property type="entry name" value="[2Fe-2S]-binding domain"/>
    <property type="match status" value="1"/>
</dbReference>
<comment type="similarity">
    <text evidence="1">Belongs to the xanthine dehydrogenase family.</text>
</comment>
<dbReference type="CDD" id="cd00207">
    <property type="entry name" value="fer2"/>
    <property type="match status" value="1"/>
</dbReference>
<organism evidence="8 9">
    <name type="scientific">Cryobacterium glucosi</name>
    <dbReference type="NCBI Taxonomy" id="1259175"/>
    <lineage>
        <taxon>Bacteria</taxon>
        <taxon>Bacillati</taxon>
        <taxon>Actinomycetota</taxon>
        <taxon>Actinomycetes</taxon>
        <taxon>Micrococcales</taxon>
        <taxon>Microbacteriaceae</taxon>
        <taxon>Cryobacterium</taxon>
    </lineage>
</organism>
<dbReference type="SUPFAM" id="SSF47741">
    <property type="entry name" value="CO dehydrogenase ISP C-domain like"/>
    <property type="match status" value="1"/>
</dbReference>
<feature type="compositionally biased region" description="Basic residues" evidence="6">
    <location>
        <begin position="48"/>
        <end position="88"/>
    </location>
</feature>
<name>A0ABY2IP48_9MICO</name>
<dbReference type="SUPFAM" id="SSF54665">
    <property type="entry name" value="CO dehydrogenase molybdoprotein N-domain-like"/>
    <property type="match status" value="1"/>
</dbReference>
<dbReference type="InterPro" id="IPR012675">
    <property type="entry name" value="Beta-grasp_dom_sf"/>
</dbReference>
<dbReference type="PANTHER" id="PTHR11908">
    <property type="entry name" value="XANTHINE DEHYDROGENASE"/>
    <property type="match status" value="1"/>
</dbReference>
<comment type="caution">
    <text evidence="8">The sequence shown here is derived from an EMBL/GenBank/DDBJ whole genome shotgun (WGS) entry which is preliminary data.</text>
</comment>
<feature type="compositionally biased region" description="Basic residues" evidence="6">
    <location>
        <begin position="139"/>
        <end position="168"/>
    </location>
</feature>
<dbReference type="InterPro" id="IPR037165">
    <property type="entry name" value="AldOxase/xan_DH_Mopterin-bd_sf"/>
</dbReference>
<evidence type="ECO:0000256" key="5">
    <source>
        <dbReference type="ARBA" id="ARBA00023004"/>
    </source>
</evidence>
<feature type="compositionally biased region" description="Basic residues" evidence="6">
    <location>
        <begin position="99"/>
        <end position="120"/>
    </location>
</feature>
<dbReference type="InterPro" id="IPR006058">
    <property type="entry name" value="2Fe2S_fd_BS"/>
</dbReference>
<evidence type="ECO:0000313" key="9">
    <source>
        <dbReference type="Proteomes" id="UP000297604"/>
    </source>
</evidence>
<dbReference type="Pfam" id="PF01315">
    <property type="entry name" value="Ald_Xan_dh_C"/>
    <property type="match status" value="1"/>
</dbReference>
<dbReference type="InterPro" id="IPR046867">
    <property type="entry name" value="AldOxase/xan_DH_MoCoBD2"/>
</dbReference>
<dbReference type="InterPro" id="IPR036010">
    <property type="entry name" value="2Fe-2S_ferredoxin-like_sf"/>
</dbReference>
<keyword evidence="3" id="KW-0479">Metal-binding</keyword>
<dbReference type="InterPro" id="IPR002888">
    <property type="entry name" value="2Fe-2S-bd"/>
</dbReference>
<dbReference type="PIRSF" id="PIRSF000127">
    <property type="entry name" value="Xanthine_DH"/>
    <property type="match status" value="1"/>
</dbReference>
<feature type="domain" description="2Fe-2S ferredoxin-type" evidence="7">
    <location>
        <begin position="197"/>
        <end position="272"/>
    </location>
</feature>
<proteinExistence type="inferred from homology"/>
<dbReference type="PROSITE" id="PS51085">
    <property type="entry name" value="2FE2S_FER_2"/>
    <property type="match status" value="1"/>
</dbReference>
<dbReference type="Gene3D" id="3.30.365.10">
    <property type="entry name" value="Aldehyde oxidase/xanthine dehydrogenase, molybdopterin binding domain"/>
    <property type="match status" value="4"/>
</dbReference>
<keyword evidence="2" id="KW-0500">Molybdenum</keyword>
<accession>A0ABY2IP48</accession>
<evidence type="ECO:0000256" key="2">
    <source>
        <dbReference type="ARBA" id="ARBA00022505"/>
    </source>
</evidence>
<dbReference type="PROSITE" id="PS00197">
    <property type="entry name" value="2FE2S_FER_1"/>
    <property type="match status" value="1"/>
</dbReference>
<evidence type="ECO:0000256" key="6">
    <source>
        <dbReference type="SAM" id="MobiDB-lite"/>
    </source>
</evidence>
<keyword evidence="9" id="KW-1185">Reference proteome</keyword>
<dbReference type="PANTHER" id="PTHR11908:SF132">
    <property type="entry name" value="ALDEHYDE OXIDASE 1-RELATED"/>
    <property type="match status" value="1"/>
</dbReference>
<evidence type="ECO:0000259" key="7">
    <source>
        <dbReference type="PROSITE" id="PS51085"/>
    </source>
</evidence>
<gene>
    <name evidence="8" type="ORF">E3O46_05520</name>
</gene>
<feature type="region of interest" description="Disordered" evidence="6">
    <location>
        <begin position="1"/>
        <end position="201"/>
    </location>
</feature>
<dbReference type="InterPro" id="IPR001041">
    <property type="entry name" value="2Fe-2S_ferredoxin-type"/>
</dbReference>
<dbReference type="InterPro" id="IPR016208">
    <property type="entry name" value="Ald_Oxase/xanthine_DH-like"/>
</dbReference>